<sequence length="128" mass="13817">MEDEEYYHMMLNDLEHLERVHHHVEPVPYPLGTSGLFRSSSSSAAAAAAPQEPLHNPFISGLRLAIDSAVRAGLELLQSATTTAPHQVYLHGQTNPTSHSGSDGSGSIWRRGRRRSTDSSSSSGSGRP</sequence>
<dbReference type="AlphaFoldDB" id="A0AAN7AHB7"/>
<dbReference type="EMBL" id="MU864386">
    <property type="protein sequence ID" value="KAK4188631.1"/>
    <property type="molecule type" value="Genomic_DNA"/>
</dbReference>
<proteinExistence type="predicted"/>
<dbReference type="Proteomes" id="UP001302126">
    <property type="component" value="Unassembled WGS sequence"/>
</dbReference>
<protein>
    <submittedName>
        <fullName evidence="2">Uncharacterized protein</fullName>
    </submittedName>
</protein>
<evidence type="ECO:0000256" key="1">
    <source>
        <dbReference type="SAM" id="MobiDB-lite"/>
    </source>
</evidence>
<feature type="region of interest" description="Disordered" evidence="1">
    <location>
        <begin position="87"/>
        <end position="128"/>
    </location>
</feature>
<comment type="caution">
    <text evidence="2">The sequence shown here is derived from an EMBL/GenBank/DDBJ whole genome shotgun (WGS) entry which is preliminary data.</text>
</comment>
<keyword evidence="3" id="KW-1185">Reference proteome</keyword>
<feature type="compositionally biased region" description="Low complexity" evidence="1">
    <location>
        <begin position="100"/>
        <end position="109"/>
    </location>
</feature>
<evidence type="ECO:0000313" key="3">
    <source>
        <dbReference type="Proteomes" id="UP001302126"/>
    </source>
</evidence>
<evidence type="ECO:0000313" key="2">
    <source>
        <dbReference type="EMBL" id="KAK4188631.1"/>
    </source>
</evidence>
<organism evidence="2 3">
    <name type="scientific">Podospora australis</name>
    <dbReference type="NCBI Taxonomy" id="1536484"/>
    <lineage>
        <taxon>Eukaryota</taxon>
        <taxon>Fungi</taxon>
        <taxon>Dikarya</taxon>
        <taxon>Ascomycota</taxon>
        <taxon>Pezizomycotina</taxon>
        <taxon>Sordariomycetes</taxon>
        <taxon>Sordariomycetidae</taxon>
        <taxon>Sordariales</taxon>
        <taxon>Podosporaceae</taxon>
        <taxon>Podospora</taxon>
    </lineage>
</organism>
<reference evidence="2" key="2">
    <citation type="submission" date="2023-05" db="EMBL/GenBank/DDBJ databases">
        <authorList>
            <consortium name="Lawrence Berkeley National Laboratory"/>
            <person name="Steindorff A."/>
            <person name="Hensen N."/>
            <person name="Bonometti L."/>
            <person name="Westerberg I."/>
            <person name="Brannstrom I.O."/>
            <person name="Guillou S."/>
            <person name="Cros-Aarteil S."/>
            <person name="Calhoun S."/>
            <person name="Haridas S."/>
            <person name="Kuo A."/>
            <person name="Mondo S."/>
            <person name="Pangilinan J."/>
            <person name="Riley R."/>
            <person name="Labutti K."/>
            <person name="Andreopoulos B."/>
            <person name="Lipzen A."/>
            <person name="Chen C."/>
            <person name="Yanf M."/>
            <person name="Daum C."/>
            <person name="Ng V."/>
            <person name="Clum A."/>
            <person name="Ohm R."/>
            <person name="Martin F."/>
            <person name="Silar P."/>
            <person name="Natvig D."/>
            <person name="Lalanne C."/>
            <person name="Gautier V."/>
            <person name="Ament-Velasquez S.L."/>
            <person name="Kruys A."/>
            <person name="Hutchinson M.I."/>
            <person name="Powell A.J."/>
            <person name="Barry K."/>
            <person name="Miller A.N."/>
            <person name="Grigoriev I.V."/>
            <person name="Debuchy R."/>
            <person name="Gladieux P."/>
            <person name="Thoren M.H."/>
            <person name="Johannesson H."/>
        </authorList>
    </citation>
    <scope>NUCLEOTIDE SEQUENCE</scope>
    <source>
        <strain evidence="2">PSN309</strain>
    </source>
</reference>
<name>A0AAN7AHB7_9PEZI</name>
<accession>A0AAN7AHB7</accession>
<feature type="compositionally biased region" description="Low complexity" evidence="1">
    <location>
        <begin position="118"/>
        <end position="128"/>
    </location>
</feature>
<gene>
    <name evidence="2" type="ORF">QBC35DRAFT_473469</name>
</gene>
<reference evidence="2" key="1">
    <citation type="journal article" date="2023" name="Mol. Phylogenet. Evol.">
        <title>Genome-scale phylogeny and comparative genomics of the fungal order Sordariales.</title>
        <authorList>
            <person name="Hensen N."/>
            <person name="Bonometti L."/>
            <person name="Westerberg I."/>
            <person name="Brannstrom I.O."/>
            <person name="Guillou S."/>
            <person name="Cros-Aarteil S."/>
            <person name="Calhoun S."/>
            <person name="Haridas S."/>
            <person name="Kuo A."/>
            <person name="Mondo S."/>
            <person name="Pangilinan J."/>
            <person name="Riley R."/>
            <person name="LaButti K."/>
            <person name="Andreopoulos B."/>
            <person name="Lipzen A."/>
            <person name="Chen C."/>
            <person name="Yan M."/>
            <person name="Daum C."/>
            <person name="Ng V."/>
            <person name="Clum A."/>
            <person name="Steindorff A."/>
            <person name="Ohm R.A."/>
            <person name="Martin F."/>
            <person name="Silar P."/>
            <person name="Natvig D.O."/>
            <person name="Lalanne C."/>
            <person name="Gautier V."/>
            <person name="Ament-Velasquez S.L."/>
            <person name="Kruys A."/>
            <person name="Hutchinson M.I."/>
            <person name="Powell A.J."/>
            <person name="Barry K."/>
            <person name="Miller A.N."/>
            <person name="Grigoriev I.V."/>
            <person name="Debuchy R."/>
            <person name="Gladieux P."/>
            <person name="Hiltunen Thoren M."/>
            <person name="Johannesson H."/>
        </authorList>
    </citation>
    <scope>NUCLEOTIDE SEQUENCE</scope>
    <source>
        <strain evidence="2">PSN309</strain>
    </source>
</reference>